<protein>
    <submittedName>
        <fullName evidence="9">ABC-type antimicrobial peptide transport system permease subunit</fullName>
    </submittedName>
</protein>
<evidence type="ECO:0000256" key="4">
    <source>
        <dbReference type="ARBA" id="ARBA00022989"/>
    </source>
</evidence>
<dbReference type="EMBL" id="JAATJJ010000001">
    <property type="protein sequence ID" value="NJB70226.1"/>
    <property type="molecule type" value="Genomic_DNA"/>
</dbReference>
<feature type="transmembrane region" description="Helical" evidence="6">
    <location>
        <begin position="715"/>
        <end position="740"/>
    </location>
</feature>
<dbReference type="Proteomes" id="UP000590442">
    <property type="component" value="Unassembled WGS sequence"/>
</dbReference>
<dbReference type="InterPro" id="IPR025857">
    <property type="entry name" value="MacB_PCD"/>
</dbReference>
<evidence type="ECO:0000256" key="1">
    <source>
        <dbReference type="ARBA" id="ARBA00004651"/>
    </source>
</evidence>
<evidence type="ECO:0000256" key="2">
    <source>
        <dbReference type="ARBA" id="ARBA00022475"/>
    </source>
</evidence>
<organism evidence="9 10">
    <name type="scientific">Saonia flava</name>
    <dbReference type="NCBI Taxonomy" id="523696"/>
    <lineage>
        <taxon>Bacteria</taxon>
        <taxon>Pseudomonadati</taxon>
        <taxon>Bacteroidota</taxon>
        <taxon>Flavobacteriia</taxon>
        <taxon>Flavobacteriales</taxon>
        <taxon>Flavobacteriaceae</taxon>
        <taxon>Saonia</taxon>
    </lineage>
</organism>
<dbReference type="PANTHER" id="PTHR30572:SF18">
    <property type="entry name" value="ABC-TYPE MACROLIDE FAMILY EXPORT SYSTEM PERMEASE COMPONENT 2"/>
    <property type="match status" value="1"/>
</dbReference>
<keyword evidence="4 6" id="KW-1133">Transmembrane helix</keyword>
<dbReference type="PROSITE" id="PS51257">
    <property type="entry name" value="PROKAR_LIPOPROTEIN"/>
    <property type="match status" value="1"/>
</dbReference>
<evidence type="ECO:0000313" key="10">
    <source>
        <dbReference type="Proteomes" id="UP000590442"/>
    </source>
</evidence>
<comment type="caution">
    <text evidence="9">The sequence shown here is derived from an EMBL/GenBank/DDBJ whole genome shotgun (WGS) entry which is preliminary data.</text>
</comment>
<feature type="transmembrane region" description="Helical" evidence="6">
    <location>
        <begin position="285"/>
        <end position="307"/>
    </location>
</feature>
<evidence type="ECO:0000259" key="8">
    <source>
        <dbReference type="Pfam" id="PF12704"/>
    </source>
</evidence>
<gene>
    <name evidence="9" type="ORF">GGR42_000688</name>
</gene>
<dbReference type="GO" id="GO:0022857">
    <property type="term" value="F:transmembrane transporter activity"/>
    <property type="evidence" value="ECO:0007669"/>
    <property type="project" value="TreeGrafter"/>
</dbReference>
<dbReference type="Pfam" id="PF12704">
    <property type="entry name" value="MacB_PCD"/>
    <property type="match status" value="2"/>
</dbReference>
<feature type="transmembrane region" description="Helical" evidence="6">
    <location>
        <begin position="336"/>
        <end position="359"/>
    </location>
</feature>
<accession>A0A846QMK1</accession>
<dbReference type="RefSeq" id="WP_167960844.1">
    <property type="nucleotide sequence ID" value="NZ_JAATJJ010000001.1"/>
</dbReference>
<keyword evidence="10" id="KW-1185">Reference proteome</keyword>
<feature type="domain" description="ABC3 transporter permease C-terminal" evidence="7">
    <location>
        <begin position="291"/>
        <end position="406"/>
    </location>
</feature>
<dbReference type="Pfam" id="PF02687">
    <property type="entry name" value="FtsX"/>
    <property type="match status" value="2"/>
</dbReference>
<keyword evidence="3 6" id="KW-0812">Transmembrane</keyword>
<feature type="domain" description="MacB-like periplasmic core" evidence="8">
    <location>
        <begin position="443"/>
        <end position="626"/>
    </location>
</feature>
<evidence type="ECO:0000259" key="7">
    <source>
        <dbReference type="Pfam" id="PF02687"/>
    </source>
</evidence>
<feature type="transmembrane region" description="Helical" evidence="6">
    <location>
        <begin position="20"/>
        <end position="42"/>
    </location>
</feature>
<feature type="transmembrane region" description="Helical" evidence="6">
    <location>
        <begin position="422"/>
        <end position="447"/>
    </location>
</feature>
<dbReference type="AlphaFoldDB" id="A0A846QMK1"/>
<name>A0A846QMK1_9FLAO</name>
<sequence length="793" mass="88753">MIKHNFLLFFRNIKKHKSTFLINIVGLSTGLACVLLIALWVLDELNFDKFHENDNELYQVWNKFDTPNGIDLFYWTPDLLAETMAEKLPEVKYATAYISEGFGNTQITVDDKVVNAPGAFADKDFFKMFSYNLLLGDKSQVLAGINSIVISETLARTLFGSTQNAIGKSIEVDALDAKKSYQVSGVFENMPIASSHQLDFALPFKMFKKISSDNGSESSWTFNNPITYIVLNEGVNITQFKSKIEGFSKLQDDNVEADLMLTKYSSNYLYGNFENGNQVGGRIKYIYLFSVIAFFILLIACINFMNLSTANASRRLKEIGIKKALGSKRGMLMRQYFGESILTAFIALAFALIFVTISIPKFNVIMGKTLSLDFGLQVSSLILVIVLLTGLLSGSYPAMHLSSFNPVSILKGKLKSSFGEVWVRKGLVVFQFSMSIILIVAVAVVYMQIEFVQTKNLGLNKDNVILFSKEGRLVQNTDAFFNEINAIPGIVKISSTGQNIIGGNLNTTTGMQWPGKEEGNDVDFYDIGTNYGFIETLNIQVDKGRTFSKEFSADSTAIILNETAIKAMGLKDPIGKTVNLWGTDRQIIGVLKDFHFQSFHEAIRPTFLRLIPEERAHLYLVKLEQGMEREVLKRIEEVYTKFNPDYAFEYSFLDENYEALYESEQKVSSLSKYFAGLAILISCLGLFGLATFTAERRKKEISIRKVLGQTVSQVILMLSGEFTKLVFIAILIALPVAYLLANDWLLGFAYRIPLAVWYFIGAGFLALLVALITVGMQAIRAATKSPIDNLRTE</sequence>
<feature type="transmembrane region" description="Helical" evidence="6">
    <location>
        <begin position="673"/>
        <end position="694"/>
    </location>
</feature>
<feature type="domain" description="MacB-like periplasmic core" evidence="8">
    <location>
        <begin position="21"/>
        <end position="245"/>
    </location>
</feature>
<dbReference type="InterPro" id="IPR003838">
    <property type="entry name" value="ABC3_permease_C"/>
</dbReference>
<feature type="domain" description="ABC3 transporter permease C-terminal" evidence="7">
    <location>
        <begin position="674"/>
        <end position="786"/>
    </location>
</feature>
<evidence type="ECO:0000256" key="6">
    <source>
        <dbReference type="SAM" id="Phobius"/>
    </source>
</evidence>
<proteinExistence type="predicted"/>
<comment type="subcellular location">
    <subcellularLocation>
        <location evidence="1">Cell membrane</location>
        <topology evidence="1">Multi-pass membrane protein</topology>
    </subcellularLocation>
</comment>
<keyword evidence="2" id="KW-1003">Cell membrane</keyword>
<evidence type="ECO:0000256" key="3">
    <source>
        <dbReference type="ARBA" id="ARBA00022692"/>
    </source>
</evidence>
<reference evidence="9 10" key="1">
    <citation type="submission" date="2020-03" db="EMBL/GenBank/DDBJ databases">
        <title>Genomic Encyclopedia of Type Strains, Phase IV (KMG-IV): sequencing the most valuable type-strain genomes for metagenomic binning, comparative biology and taxonomic classification.</title>
        <authorList>
            <person name="Goeker M."/>
        </authorList>
    </citation>
    <scope>NUCLEOTIDE SEQUENCE [LARGE SCALE GENOMIC DNA]</scope>
    <source>
        <strain evidence="9 10">DSM 29762</strain>
    </source>
</reference>
<keyword evidence="5 6" id="KW-0472">Membrane</keyword>
<feature type="transmembrane region" description="Helical" evidence="6">
    <location>
        <begin position="379"/>
        <end position="401"/>
    </location>
</feature>
<evidence type="ECO:0000256" key="5">
    <source>
        <dbReference type="ARBA" id="ARBA00023136"/>
    </source>
</evidence>
<feature type="transmembrane region" description="Helical" evidence="6">
    <location>
        <begin position="752"/>
        <end position="774"/>
    </location>
</feature>
<dbReference type="InterPro" id="IPR050250">
    <property type="entry name" value="Macrolide_Exporter_MacB"/>
</dbReference>
<dbReference type="PANTHER" id="PTHR30572">
    <property type="entry name" value="MEMBRANE COMPONENT OF TRANSPORTER-RELATED"/>
    <property type="match status" value="1"/>
</dbReference>
<dbReference type="GO" id="GO:0005886">
    <property type="term" value="C:plasma membrane"/>
    <property type="evidence" value="ECO:0007669"/>
    <property type="project" value="UniProtKB-SubCell"/>
</dbReference>
<evidence type="ECO:0000313" key="9">
    <source>
        <dbReference type="EMBL" id="NJB70226.1"/>
    </source>
</evidence>